<evidence type="ECO:0000313" key="2">
    <source>
        <dbReference type="EMBL" id="SFK87737.1"/>
    </source>
</evidence>
<reference evidence="2 3" key="1">
    <citation type="submission" date="2016-10" db="EMBL/GenBank/DDBJ databases">
        <authorList>
            <person name="de Groot N.N."/>
        </authorList>
    </citation>
    <scope>NUCLEOTIDE SEQUENCE [LARGE SCALE GENOMIC DNA]</scope>
    <source>
        <strain evidence="2 3">DSM 44468</strain>
    </source>
</reference>
<dbReference type="EMBL" id="FORP01000040">
    <property type="protein sequence ID" value="SFK87737.1"/>
    <property type="molecule type" value="Genomic_DNA"/>
</dbReference>
<accession>A0A1I4D5N7</accession>
<dbReference type="InterPro" id="IPR000835">
    <property type="entry name" value="HTH_MarR-typ"/>
</dbReference>
<dbReference type="Proteomes" id="UP000199025">
    <property type="component" value="Unassembled WGS sequence"/>
</dbReference>
<protein>
    <submittedName>
        <fullName evidence="2">MarR family protein</fullName>
    </submittedName>
</protein>
<evidence type="ECO:0000259" key="1">
    <source>
        <dbReference type="Pfam" id="PF01047"/>
    </source>
</evidence>
<gene>
    <name evidence="2" type="ORF">SAMN05421835_14032</name>
</gene>
<dbReference type="Pfam" id="PF01047">
    <property type="entry name" value="MarR"/>
    <property type="match status" value="1"/>
</dbReference>
<organism evidence="2 3">
    <name type="scientific">Amycolatopsis sacchari</name>
    <dbReference type="NCBI Taxonomy" id="115433"/>
    <lineage>
        <taxon>Bacteria</taxon>
        <taxon>Bacillati</taxon>
        <taxon>Actinomycetota</taxon>
        <taxon>Actinomycetes</taxon>
        <taxon>Pseudonocardiales</taxon>
        <taxon>Pseudonocardiaceae</taxon>
        <taxon>Amycolatopsis</taxon>
    </lineage>
</organism>
<keyword evidence="3" id="KW-1185">Reference proteome</keyword>
<sequence>MTLDEGTIADLEREFAVFVRQDRAASGRPRRDVRRELTDAAYRLLAHLAEQGPCRVTALACHAGVTLPTVSRQLHEVRAARTGRLAELLASWTASDVRTFATLLARFNDGATRPSRRCGGPE</sequence>
<dbReference type="SUPFAM" id="SSF46785">
    <property type="entry name" value="Winged helix' DNA-binding domain"/>
    <property type="match status" value="1"/>
</dbReference>
<proteinExistence type="predicted"/>
<dbReference type="STRING" id="115433.SAMN05421835_14032"/>
<dbReference type="InterPro" id="IPR036390">
    <property type="entry name" value="WH_DNA-bd_sf"/>
</dbReference>
<dbReference type="Gene3D" id="1.10.10.10">
    <property type="entry name" value="Winged helix-like DNA-binding domain superfamily/Winged helix DNA-binding domain"/>
    <property type="match status" value="1"/>
</dbReference>
<dbReference type="GO" id="GO:0003700">
    <property type="term" value="F:DNA-binding transcription factor activity"/>
    <property type="evidence" value="ECO:0007669"/>
    <property type="project" value="InterPro"/>
</dbReference>
<dbReference type="AlphaFoldDB" id="A0A1I4D5N7"/>
<name>A0A1I4D5N7_9PSEU</name>
<feature type="domain" description="HTH marR-type" evidence="1">
    <location>
        <begin position="37"/>
        <end position="75"/>
    </location>
</feature>
<dbReference type="InterPro" id="IPR036388">
    <property type="entry name" value="WH-like_DNA-bd_sf"/>
</dbReference>
<dbReference type="RefSeq" id="WP_091516702.1">
    <property type="nucleotide sequence ID" value="NZ_CBDQZW010000065.1"/>
</dbReference>
<dbReference type="OrthoDB" id="4485201at2"/>
<evidence type="ECO:0000313" key="3">
    <source>
        <dbReference type="Proteomes" id="UP000199025"/>
    </source>
</evidence>